<reference evidence="8" key="1">
    <citation type="submission" date="2016-10" db="EMBL/GenBank/DDBJ databases">
        <authorList>
            <person name="Varghese N."/>
            <person name="Submissions S."/>
        </authorList>
    </citation>
    <scope>NUCLEOTIDE SEQUENCE [LARGE SCALE GENOMIC DNA]</scope>
    <source>
        <strain evidence="8">DSM 5918</strain>
    </source>
</reference>
<comment type="subunit">
    <text evidence="6">Heterooligomer composed of large and small subunits.</text>
</comment>
<accession>A0A1I3UPF7</accession>
<dbReference type="GO" id="GO:0009318">
    <property type="term" value="C:exodeoxyribonuclease VII complex"/>
    <property type="evidence" value="ECO:0007669"/>
    <property type="project" value="UniProtKB-UniRule"/>
</dbReference>
<dbReference type="SUPFAM" id="SSF116842">
    <property type="entry name" value="XseB-like"/>
    <property type="match status" value="1"/>
</dbReference>
<dbReference type="OrthoDB" id="5340035at2"/>
<dbReference type="Proteomes" id="UP000198635">
    <property type="component" value="Unassembled WGS sequence"/>
</dbReference>
<evidence type="ECO:0000256" key="4">
    <source>
        <dbReference type="ARBA" id="ARBA00022801"/>
    </source>
</evidence>
<keyword evidence="2 6" id="KW-0963">Cytoplasm</keyword>
<protein>
    <recommendedName>
        <fullName evidence="6">Exodeoxyribonuclease 7 small subunit</fullName>
        <ecNumber evidence="6">3.1.11.6</ecNumber>
    </recommendedName>
    <alternativeName>
        <fullName evidence="6">Exodeoxyribonuclease VII small subunit</fullName>
        <shortName evidence="6">Exonuclease VII small subunit</shortName>
    </alternativeName>
</protein>
<dbReference type="STRING" id="52560.SAMN04488082_10856"/>
<dbReference type="GO" id="GO:0006308">
    <property type="term" value="P:DNA catabolic process"/>
    <property type="evidence" value="ECO:0007669"/>
    <property type="project" value="UniProtKB-UniRule"/>
</dbReference>
<keyword evidence="4 6" id="KW-0378">Hydrolase</keyword>
<comment type="subcellular location">
    <subcellularLocation>
        <location evidence="6">Cytoplasm</location>
    </subcellularLocation>
</comment>
<organism evidence="7 8">
    <name type="scientific">Desulfomicrobium apsheronum</name>
    <dbReference type="NCBI Taxonomy" id="52560"/>
    <lineage>
        <taxon>Bacteria</taxon>
        <taxon>Pseudomonadati</taxon>
        <taxon>Thermodesulfobacteriota</taxon>
        <taxon>Desulfovibrionia</taxon>
        <taxon>Desulfovibrionales</taxon>
        <taxon>Desulfomicrobiaceae</taxon>
        <taxon>Desulfomicrobium</taxon>
    </lineage>
</organism>
<dbReference type="PANTHER" id="PTHR34137">
    <property type="entry name" value="EXODEOXYRIBONUCLEASE 7 SMALL SUBUNIT"/>
    <property type="match status" value="1"/>
</dbReference>
<dbReference type="HAMAP" id="MF_00337">
    <property type="entry name" value="Exonuc_7_S"/>
    <property type="match status" value="1"/>
</dbReference>
<dbReference type="NCBIfam" id="TIGR01280">
    <property type="entry name" value="xseB"/>
    <property type="match status" value="1"/>
</dbReference>
<name>A0A1I3UPF7_9BACT</name>
<gene>
    <name evidence="6" type="primary">xseB</name>
    <name evidence="7" type="ORF">SAMN04488082_10856</name>
</gene>
<dbReference type="Pfam" id="PF02609">
    <property type="entry name" value="Exonuc_VII_S"/>
    <property type="match status" value="1"/>
</dbReference>
<keyword evidence="3 6" id="KW-0540">Nuclease</keyword>
<dbReference type="RefSeq" id="WP_092374614.1">
    <property type="nucleotide sequence ID" value="NZ_FORX01000008.1"/>
</dbReference>
<dbReference type="InterPro" id="IPR003761">
    <property type="entry name" value="Exonuc_VII_S"/>
</dbReference>
<dbReference type="GO" id="GO:0008855">
    <property type="term" value="F:exodeoxyribonuclease VII activity"/>
    <property type="evidence" value="ECO:0007669"/>
    <property type="project" value="UniProtKB-UniRule"/>
</dbReference>
<keyword evidence="5 6" id="KW-0269">Exonuclease</keyword>
<comment type="similarity">
    <text evidence="1 6">Belongs to the XseB family.</text>
</comment>
<comment type="catalytic activity">
    <reaction evidence="6">
        <text>Exonucleolytic cleavage in either 5'- to 3'- or 3'- to 5'-direction to yield nucleoside 5'-phosphates.</text>
        <dbReference type="EC" id="3.1.11.6"/>
    </reaction>
</comment>
<evidence type="ECO:0000256" key="1">
    <source>
        <dbReference type="ARBA" id="ARBA00009998"/>
    </source>
</evidence>
<evidence type="ECO:0000313" key="8">
    <source>
        <dbReference type="Proteomes" id="UP000198635"/>
    </source>
</evidence>
<keyword evidence="8" id="KW-1185">Reference proteome</keyword>
<evidence type="ECO:0000256" key="2">
    <source>
        <dbReference type="ARBA" id="ARBA00022490"/>
    </source>
</evidence>
<dbReference type="EC" id="3.1.11.6" evidence="6"/>
<evidence type="ECO:0000256" key="5">
    <source>
        <dbReference type="ARBA" id="ARBA00022839"/>
    </source>
</evidence>
<evidence type="ECO:0000256" key="3">
    <source>
        <dbReference type="ARBA" id="ARBA00022722"/>
    </source>
</evidence>
<dbReference type="Gene3D" id="1.10.287.1040">
    <property type="entry name" value="Exonuclease VII, small subunit"/>
    <property type="match status" value="1"/>
</dbReference>
<comment type="function">
    <text evidence="6">Bidirectionally degrades single-stranded DNA into large acid-insoluble oligonucleotides, which are then degraded further into small acid-soluble oligonucleotides.</text>
</comment>
<dbReference type="AlphaFoldDB" id="A0A1I3UPF7"/>
<dbReference type="GO" id="GO:0005829">
    <property type="term" value="C:cytosol"/>
    <property type="evidence" value="ECO:0007669"/>
    <property type="project" value="TreeGrafter"/>
</dbReference>
<sequence length="75" mass="8145">MAKTQQTFEKRLERVKEITALLEGGDLPLEQGVKLFQEGVRLSRECGAELEQARIIVESAGQEPSAESGVSGDEA</sequence>
<evidence type="ECO:0000313" key="7">
    <source>
        <dbReference type="EMBL" id="SFJ84579.1"/>
    </source>
</evidence>
<dbReference type="EMBL" id="FORX01000008">
    <property type="protein sequence ID" value="SFJ84579.1"/>
    <property type="molecule type" value="Genomic_DNA"/>
</dbReference>
<dbReference type="PIRSF" id="PIRSF006488">
    <property type="entry name" value="Exonuc_VII_S"/>
    <property type="match status" value="1"/>
</dbReference>
<evidence type="ECO:0000256" key="6">
    <source>
        <dbReference type="HAMAP-Rule" id="MF_00337"/>
    </source>
</evidence>
<proteinExistence type="inferred from homology"/>
<dbReference type="InterPro" id="IPR037004">
    <property type="entry name" value="Exonuc_VII_ssu_sf"/>
</dbReference>
<dbReference type="PANTHER" id="PTHR34137:SF1">
    <property type="entry name" value="EXODEOXYRIBONUCLEASE 7 SMALL SUBUNIT"/>
    <property type="match status" value="1"/>
</dbReference>